<feature type="transmembrane region" description="Helical" evidence="6">
    <location>
        <begin position="336"/>
        <end position="353"/>
    </location>
</feature>
<keyword evidence="5 6" id="KW-0472">Membrane</keyword>
<dbReference type="InterPro" id="IPR050524">
    <property type="entry name" value="APC_YAT"/>
</dbReference>
<keyword evidence="9" id="KW-1185">Reference proteome</keyword>
<protein>
    <recommendedName>
        <fullName evidence="7">Amino acid permease/ SLC12A domain-containing protein</fullName>
    </recommendedName>
</protein>
<feature type="domain" description="Amino acid permease/ SLC12A" evidence="7">
    <location>
        <begin position="85"/>
        <end position="465"/>
    </location>
</feature>
<dbReference type="STRING" id="52247.A0A4T0X6A2"/>
<evidence type="ECO:0000256" key="5">
    <source>
        <dbReference type="ARBA" id="ARBA00023136"/>
    </source>
</evidence>
<keyword evidence="4 6" id="KW-1133">Transmembrane helix</keyword>
<dbReference type="GO" id="GO:0015171">
    <property type="term" value="F:amino acid transmembrane transporter activity"/>
    <property type="evidence" value="ECO:0007669"/>
    <property type="project" value="TreeGrafter"/>
</dbReference>
<dbReference type="GO" id="GO:0016020">
    <property type="term" value="C:membrane"/>
    <property type="evidence" value="ECO:0007669"/>
    <property type="project" value="UniProtKB-SubCell"/>
</dbReference>
<feature type="transmembrane region" description="Helical" evidence="6">
    <location>
        <begin position="439"/>
        <end position="459"/>
    </location>
</feature>
<feature type="transmembrane region" description="Helical" evidence="6">
    <location>
        <begin position="360"/>
        <end position="386"/>
    </location>
</feature>
<accession>A0A4T0X6A2</accession>
<evidence type="ECO:0000256" key="2">
    <source>
        <dbReference type="ARBA" id="ARBA00006983"/>
    </source>
</evidence>
<evidence type="ECO:0000256" key="6">
    <source>
        <dbReference type="SAM" id="Phobius"/>
    </source>
</evidence>
<feature type="transmembrane region" description="Helical" evidence="6">
    <location>
        <begin position="143"/>
        <end position="166"/>
    </location>
</feature>
<dbReference type="PANTHER" id="PTHR43341">
    <property type="entry name" value="AMINO ACID PERMEASE"/>
    <property type="match status" value="1"/>
</dbReference>
<dbReference type="Pfam" id="PF00324">
    <property type="entry name" value="AA_permease"/>
    <property type="match status" value="1"/>
</dbReference>
<evidence type="ECO:0000256" key="4">
    <source>
        <dbReference type="ARBA" id="ARBA00022989"/>
    </source>
</evidence>
<comment type="caution">
    <text evidence="8">The sequence shown here is derived from an EMBL/GenBank/DDBJ whole genome shotgun (WGS) entry which is preliminary data.</text>
</comment>
<organism evidence="8 9">
    <name type="scientific">Pichia inconspicua</name>
    <dbReference type="NCBI Taxonomy" id="52247"/>
    <lineage>
        <taxon>Eukaryota</taxon>
        <taxon>Fungi</taxon>
        <taxon>Dikarya</taxon>
        <taxon>Ascomycota</taxon>
        <taxon>Saccharomycotina</taxon>
        <taxon>Pichiomycetes</taxon>
        <taxon>Pichiales</taxon>
        <taxon>Pichiaceae</taxon>
        <taxon>Pichia</taxon>
    </lineage>
</organism>
<dbReference type="OrthoDB" id="3900342at2759"/>
<evidence type="ECO:0000256" key="3">
    <source>
        <dbReference type="ARBA" id="ARBA00022692"/>
    </source>
</evidence>
<feature type="transmembrane region" description="Helical" evidence="6">
    <location>
        <begin position="86"/>
        <end position="105"/>
    </location>
</feature>
<dbReference type="Proteomes" id="UP000307173">
    <property type="component" value="Unassembled WGS sequence"/>
</dbReference>
<feature type="transmembrane region" description="Helical" evidence="6">
    <location>
        <begin position="44"/>
        <end position="66"/>
    </location>
</feature>
<name>A0A4T0X6A2_9ASCO</name>
<sequence>MEKSSLEDIDNVKSNWTVFVDQEGDKSNSDQVLKRDLKKRHVSMMAIASALGTGLIIGAGTALQRGGPGSLLTAYLFSGSLLLTNYWFYYGITLPAELSAVGIVIQYWRPDLNTGIFVTVFLVVVVFVNWFDVRVYGEIEFWVSIVKLLTLAICFITAIIVSAGGAPNHETIGFQYWREGTAFLPYIFPGSKGKFLGWWACVIQSIYAYSGCECIGVVFAEAPDPKRSIPQATRQVFFRIGIVYIIGVLILGISVSPLNPNLGNGKGNAAASPFVIAFQTAKIKVLPSFINACLLFFIGGAANSDVYLASRSLYGLARDGMAPKIFLKLNKNGNPYWASTASSLYGLLAYMTTRQGSADIFNYLTSAVSVFGLITWINILLAYITYYHATVSQNVPRDEVPFRMWFQPYPASLALFFICVITFFNGYNAFTPKFNYKQFLTSYVGLFVYLFMLIGYKVIVKTERVTKYNARLYNFTENGVSSHESFGSKDNSI</sequence>
<reference evidence="8 9" key="1">
    <citation type="journal article" date="2019" name="Front. Genet.">
        <title>Whole-Genome Sequencing of the Opportunistic Yeast Pathogen Candida inconspicua Uncovers Its Hybrid Origin.</title>
        <authorList>
            <person name="Mixao V."/>
            <person name="Hansen A.P."/>
            <person name="Saus E."/>
            <person name="Boekhout T."/>
            <person name="Lass-Florl C."/>
            <person name="Gabaldon T."/>
        </authorList>
    </citation>
    <scope>NUCLEOTIDE SEQUENCE [LARGE SCALE GENOMIC DNA]</scope>
    <source>
        <strain evidence="8 9">CBS 180</strain>
    </source>
</reference>
<evidence type="ECO:0000259" key="7">
    <source>
        <dbReference type="Pfam" id="PF00324"/>
    </source>
</evidence>
<dbReference type="InterPro" id="IPR004841">
    <property type="entry name" value="AA-permease/SLC12A_dom"/>
</dbReference>
<dbReference type="EMBL" id="SELW01000141">
    <property type="protein sequence ID" value="TID30532.1"/>
    <property type="molecule type" value="Genomic_DNA"/>
</dbReference>
<proteinExistence type="inferred from homology"/>
<keyword evidence="3 6" id="KW-0812">Transmembrane</keyword>
<feature type="transmembrane region" description="Helical" evidence="6">
    <location>
        <begin position="112"/>
        <end position="131"/>
    </location>
</feature>
<dbReference type="PIRSF" id="PIRSF006060">
    <property type="entry name" value="AA_transporter"/>
    <property type="match status" value="1"/>
</dbReference>
<evidence type="ECO:0000313" key="8">
    <source>
        <dbReference type="EMBL" id="TID30532.1"/>
    </source>
</evidence>
<gene>
    <name evidence="8" type="ORF">CANINC_000886</name>
</gene>
<comment type="similarity">
    <text evidence="2">Belongs to the amino acid-polyamine-organocation (APC) superfamily. YAT (TC 2.A.3.10) family.</text>
</comment>
<evidence type="ECO:0000313" key="9">
    <source>
        <dbReference type="Proteomes" id="UP000307173"/>
    </source>
</evidence>
<dbReference type="AlphaFoldDB" id="A0A4T0X6A2"/>
<feature type="transmembrane region" description="Helical" evidence="6">
    <location>
        <begin position="236"/>
        <end position="255"/>
    </location>
</feature>
<comment type="subcellular location">
    <subcellularLocation>
        <location evidence="1">Membrane</location>
        <topology evidence="1">Multi-pass membrane protein</topology>
    </subcellularLocation>
</comment>
<dbReference type="PANTHER" id="PTHR43341:SF9">
    <property type="entry name" value="DICARBOXYLIC AMINO ACID PERMEASE"/>
    <property type="match status" value="1"/>
</dbReference>
<evidence type="ECO:0000256" key="1">
    <source>
        <dbReference type="ARBA" id="ARBA00004141"/>
    </source>
</evidence>
<feature type="transmembrane region" description="Helical" evidence="6">
    <location>
        <begin position="406"/>
        <end position="427"/>
    </location>
</feature>
<dbReference type="Gene3D" id="1.20.1740.10">
    <property type="entry name" value="Amino acid/polyamine transporter I"/>
    <property type="match status" value="1"/>
</dbReference>